<keyword evidence="3 9" id="KW-0812">Transmembrane</keyword>
<sequence>MSMDTASEECNMSIADNDATRVKFLKESIDPSTTWDTLHVTSATTVTQLLISDQDYATLVIIFCSIFGVITFAGCLGNAVTIATYLSMKLKDGVTISFLGLAISDFLYVITMLAHLISLGLYTLERKSSFKIWFPFDPFGIYVFFSNIGVLIYLITILATTFIAIIRCLCVSMPLQFRNLLTRRRSIWCITIFSLVSVVSYLPILLNMTMQRSFDANINTTRYRLWVSPYREEIKMAIWISRDVLVTFITEVIVIVCVVVMTKKLQAAAKFRNKTAKYSVRPTLSPVAVAGIQATSLVRDSKIATIVNCEPSETQSNKLSSKDFSVVRQVVLISSIYIVCNMPKIVIDLAVLFVPDLALGRPYQNVYITVLGIMELLQVFNSSFNIFIYFKYNSKFRKHLCLFKSKT</sequence>
<keyword evidence="7" id="KW-0675">Receptor</keyword>
<name>A0A2C9L488_BIOGL</name>
<keyword evidence="8" id="KW-0807">Transducer</keyword>
<evidence type="ECO:0000256" key="4">
    <source>
        <dbReference type="ARBA" id="ARBA00022989"/>
    </source>
</evidence>
<organism evidence="11 12">
    <name type="scientific">Biomphalaria glabrata</name>
    <name type="common">Bloodfluke planorb</name>
    <name type="synonym">Freshwater snail</name>
    <dbReference type="NCBI Taxonomy" id="6526"/>
    <lineage>
        <taxon>Eukaryota</taxon>
        <taxon>Metazoa</taxon>
        <taxon>Spiralia</taxon>
        <taxon>Lophotrochozoa</taxon>
        <taxon>Mollusca</taxon>
        <taxon>Gastropoda</taxon>
        <taxon>Heterobranchia</taxon>
        <taxon>Euthyneura</taxon>
        <taxon>Panpulmonata</taxon>
        <taxon>Hygrophila</taxon>
        <taxon>Lymnaeoidea</taxon>
        <taxon>Planorbidae</taxon>
        <taxon>Biomphalaria</taxon>
    </lineage>
</organism>
<evidence type="ECO:0000256" key="2">
    <source>
        <dbReference type="ARBA" id="ARBA00022475"/>
    </source>
</evidence>
<dbReference type="PANTHER" id="PTHR24230:SF75">
    <property type="entry name" value="RELAXIN FAMILY PEPTIDE RECEPTOR 3"/>
    <property type="match status" value="1"/>
</dbReference>
<evidence type="ECO:0000313" key="12">
    <source>
        <dbReference type="Proteomes" id="UP000076420"/>
    </source>
</evidence>
<feature type="transmembrane region" description="Helical" evidence="9">
    <location>
        <begin position="141"/>
        <end position="166"/>
    </location>
</feature>
<keyword evidence="4 9" id="KW-1133">Transmembrane helix</keyword>
<dbReference type="AlphaFoldDB" id="A0A2C9L488"/>
<feature type="transmembrane region" description="Helical" evidence="9">
    <location>
        <begin position="366"/>
        <end position="390"/>
    </location>
</feature>
<dbReference type="PANTHER" id="PTHR24230">
    <property type="entry name" value="G-PROTEIN COUPLED RECEPTOR"/>
    <property type="match status" value="1"/>
</dbReference>
<evidence type="ECO:0000256" key="7">
    <source>
        <dbReference type="ARBA" id="ARBA00023170"/>
    </source>
</evidence>
<dbReference type="STRING" id="6526.A0A2C9L488"/>
<dbReference type="VEuPathDB" id="VectorBase:BGLB026898"/>
<evidence type="ECO:0000313" key="11">
    <source>
        <dbReference type="EnsemblMetazoa" id="BGLB026898-PA"/>
    </source>
</evidence>
<keyword evidence="6 9" id="KW-0472">Membrane</keyword>
<evidence type="ECO:0000256" key="1">
    <source>
        <dbReference type="ARBA" id="ARBA00004651"/>
    </source>
</evidence>
<feature type="transmembrane region" description="Helical" evidence="9">
    <location>
        <begin position="330"/>
        <end position="354"/>
    </location>
</feature>
<dbReference type="EnsemblMetazoa" id="BGLB026898-RA">
    <property type="protein sequence ID" value="BGLB026898-PA"/>
    <property type="gene ID" value="BGLB026898"/>
</dbReference>
<feature type="domain" description="G-protein coupled receptors family 1 profile" evidence="10">
    <location>
        <begin position="77"/>
        <end position="389"/>
    </location>
</feature>
<keyword evidence="5" id="KW-0297">G-protein coupled receptor</keyword>
<dbReference type="GO" id="GO:0005886">
    <property type="term" value="C:plasma membrane"/>
    <property type="evidence" value="ECO:0007669"/>
    <property type="project" value="UniProtKB-SubCell"/>
</dbReference>
<evidence type="ECO:0000256" key="8">
    <source>
        <dbReference type="ARBA" id="ARBA00023224"/>
    </source>
</evidence>
<feature type="transmembrane region" description="Helical" evidence="9">
    <location>
        <begin position="244"/>
        <end position="262"/>
    </location>
</feature>
<dbReference type="VEuPathDB" id="VectorBase:BGLAX_046813"/>
<dbReference type="InterPro" id="IPR017452">
    <property type="entry name" value="GPCR_Rhodpsn_7TM"/>
</dbReference>
<dbReference type="PRINTS" id="PR00237">
    <property type="entry name" value="GPCRRHODOPSN"/>
</dbReference>
<evidence type="ECO:0000256" key="6">
    <source>
        <dbReference type="ARBA" id="ARBA00023136"/>
    </source>
</evidence>
<comment type="subcellular location">
    <subcellularLocation>
        <location evidence="1">Cell membrane</location>
        <topology evidence="1">Multi-pass membrane protein</topology>
    </subcellularLocation>
</comment>
<gene>
    <name evidence="11" type="primary">106065800</name>
</gene>
<dbReference type="RefSeq" id="XP_013080159.2">
    <property type="nucleotide sequence ID" value="XM_013224705.2"/>
</dbReference>
<keyword evidence="2" id="KW-1003">Cell membrane</keyword>
<dbReference type="SUPFAM" id="SSF81321">
    <property type="entry name" value="Family A G protein-coupled receptor-like"/>
    <property type="match status" value="1"/>
</dbReference>
<feature type="transmembrane region" description="Helical" evidence="9">
    <location>
        <begin position="187"/>
        <end position="206"/>
    </location>
</feature>
<dbReference type="KEGG" id="bgt:106065800"/>
<evidence type="ECO:0000256" key="5">
    <source>
        <dbReference type="ARBA" id="ARBA00023040"/>
    </source>
</evidence>
<evidence type="ECO:0000256" key="9">
    <source>
        <dbReference type="SAM" id="Phobius"/>
    </source>
</evidence>
<evidence type="ECO:0000256" key="3">
    <source>
        <dbReference type="ARBA" id="ARBA00022692"/>
    </source>
</evidence>
<dbReference type="Gene3D" id="1.20.1070.10">
    <property type="entry name" value="Rhodopsin 7-helix transmembrane proteins"/>
    <property type="match status" value="1"/>
</dbReference>
<evidence type="ECO:0000259" key="10">
    <source>
        <dbReference type="PROSITE" id="PS50262"/>
    </source>
</evidence>
<dbReference type="PROSITE" id="PS50262">
    <property type="entry name" value="G_PROTEIN_RECEP_F1_2"/>
    <property type="match status" value="1"/>
</dbReference>
<reference evidence="11" key="1">
    <citation type="submission" date="2020-05" db="UniProtKB">
        <authorList>
            <consortium name="EnsemblMetazoa"/>
        </authorList>
    </citation>
    <scope>IDENTIFICATION</scope>
    <source>
        <strain evidence="11">BB02</strain>
    </source>
</reference>
<protein>
    <recommendedName>
        <fullName evidence="10">G-protein coupled receptors family 1 profile domain-containing protein</fullName>
    </recommendedName>
</protein>
<feature type="transmembrane region" description="Helical" evidence="9">
    <location>
        <begin position="56"/>
        <end position="86"/>
    </location>
</feature>
<dbReference type="Proteomes" id="UP000076420">
    <property type="component" value="Unassembled WGS sequence"/>
</dbReference>
<dbReference type="OrthoDB" id="6088752at2759"/>
<accession>A0A2C9L488</accession>
<proteinExistence type="predicted"/>
<dbReference type="GO" id="GO:0007218">
    <property type="term" value="P:neuropeptide signaling pathway"/>
    <property type="evidence" value="ECO:0007669"/>
    <property type="project" value="TreeGrafter"/>
</dbReference>
<dbReference type="InterPro" id="IPR000276">
    <property type="entry name" value="GPCR_Rhodpsn"/>
</dbReference>
<dbReference type="GO" id="GO:0008528">
    <property type="term" value="F:G protein-coupled peptide receptor activity"/>
    <property type="evidence" value="ECO:0007669"/>
    <property type="project" value="TreeGrafter"/>
</dbReference>
<feature type="transmembrane region" description="Helical" evidence="9">
    <location>
        <begin position="98"/>
        <end position="121"/>
    </location>
</feature>